<comment type="caution">
    <text evidence="2">The sequence shown here is derived from an EMBL/GenBank/DDBJ whole genome shotgun (WGS) entry which is preliminary data.</text>
</comment>
<proteinExistence type="predicted"/>
<evidence type="ECO:0000313" key="3">
    <source>
        <dbReference type="Proteomes" id="UP000050424"/>
    </source>
</evidence>
<dbReference type="AlphaFoldDB" id="A0A0P7B450"/>
<reference evidence="2 3" key="1">
    <citation type="submission" date="2015-09" db="EMBL/GenBank/DDBJ databases">
        <title>Draft genome of a European isolate of the apple canker pathogen Neonectria ditissima.</title>
        <authorList>
            <person name="Gomez-Cortecero A."/>
            <person name="Harrison R.J."/>
            <person name="Armitage A.D."/>
        </authorList>
    </citation>
    <scope>NUCLEOTIDE SEQUENCE [LARGE SCALE GENOMIC DNA]</scope>
    <source>
        <strain evidence="2 3">R09/05</strain>
    </source>
</reference>
<evidence type="ECO:0000256" key="1">
    <source>
        <dbReference type="SAM" id="MobiDB-lite"/>
    </source>
</evidence>
<accession>A0A0P7B450</accession>
<dbReference type="Proteomes" id="UP000050424">
    <property type="component" value="Unassembled WGS sequence"/>
</dbReference>
<feature type="region of interest" description="Disordered" evidence="1">
    <location>
        <begin position="82"/>
        <end position="105"/>
    </location>
</feature>
<sequence length="130" mass="15159">MESEGPGDFPDPGSAQLNTHHPRTAKRDARTSRPEELLARPAYGSRQMRTRGHQAEERARRPDSGMRSRWPADALWWWCKQGPKRRRQRRPSQDEEEEDEETEEAHGRNFCFFFPLVALRAGAYDRPVEA</sequence>
<feature type="region of interest" description="Disordered" evidence="1">
    <location>
        <begin position="1"/>
        <end position="68"/>
    </location>
</feature>
<feature type="compositionally biased region" description="Basic and acidic residues" evidence="1">
    <location>
        <begin position="53"/>
        <end position="66"/>
    </location>
</feature>
<dbReference type="EMBL" id="LKCW01000249">
    <property type="protein sequence ID" value="KPM35485.1"/>
    <property type="molecule type" value="Genomic_DNA"/>
</dbReference>
<organism evidence="2 3">
    <name type="scientific">Neonectria ditissima</name>
    <dbReference type="NCBI Taxonomy" id="78410"/>
    <lineage>
        <taxon>Eukaryota</taxon>
        <taxon>Fungi</taxon>
        <taxon>Dikarya</taxon>
        <taxon>Ascomycota</taxon>
        <taxon>Pezizomycotina</taxon>
        <taxon>Sordariomycetes</taxon>
        <taxon>Hypocreomycetidae</taxon>
        <taxon>Hypocreales</taxon>
        <taxon>Nectriaceae</taxon>
        <taxon>Neonectria</taxon>
    </lineage>
</organism>
<evidence type="ECO:0000313" key="2">
    <source>
        <dbReference type="EMBL" id="KPM35485.1"/>
    </source>
</evidence>
<gene>
    <name evidence="2" type="ORF">AK830_g11090</name>
</gene>
<name>A0A0P7B450_9HYPO</name>
<keyword evidence="3" id="KW-1185">Reference proteome</keyword>
<feature type="compositionally biased region" description="Basic and acidic residues" evidence="1">
    <location>
        <begin position="25"/>
        <end position="38"/>
    </location>
</feature>
<protein>
    <submittedName>
        <fullName evidence="2">Uncharacterized protein</fullName>
    </submittedName>
</protein>
<feature type="compositionally biased region" description="Acidic residues" evidence="1">
    <location>
        <begin position="94"/>
        <end position="103"/>
    </location>
</feature>